<name>A0A2P5E613_TREOI</name>
<organism evidence="1 2">
    <name type="scientific">Trema orientale</name>
    <name type="common">Charcoal tree</name>
    <name type="synonym">Celtis orientalis</name>
    <dbReference type="NCBI Taxonomy" id="63057"/>
    <lineage>
        <taxon>Eukaryota</taxon>
        <taxon>Viridiplantae</taxon>
        <taxon>Streptophyta</taxon>
        <taxon>Embryophyta</taxon>
        <taxon>Tracheophyta</taxon>
        <taxon>Spermatophyta</taxon>
        <taxon>Magnoliopsida</taxon>
        <taxon>eudicotyledons</taxon>
        <taxon>Gunneridae</taxon>
        <taxon>Pentapetalae</taxon>
        <taxon>rosids</taxon>
        <taxon>fabids</taxon>
        <taxon>Rosales</taxon>
        <taxon>Cannabaceae</taxon>
        <taxon>Trema</taxon>
    </lineage>
</organism>
<evidence type="ECO:0000313" key="2">
    <source>
        <dbReference type="Proteomes" id="UP000237000"/>
    </source>
</evidence>
<dbReference type="AlphaFoldDB" id="A0A2P5E613"/>
<sequence>MSGARTPRWVEFWSDAAVDQCRRNFSSSSLSSLERFFNMPRSEITKWVDKYVEQIGSLLRHGGWRESNVSSVRGFALESGLELRRGFGRIGF</sequence>
<gene>
    <name evidence="1" type="ORF">TorRG33x02_232140</name>
</gene>
<dbReference type="OrthoDB" id="10531746at2759"/>
<comment type="caution">
    <text evidence="1">The sequence shown here is derived from an EMBL/GenBank/DDBJ whole genome shotgun (WGS) entry which is preliminary data.</text>
</comment>
<protein>
    <submittedName>
        <fullName evidence="1">Uncharacterized protein</fullName>
    </submittedName>
</protein>
<dbReference type="Proteomes" id="UP000237000">
    <property type="component" value="Unassembled WGS sequence"/>
</dbReference>
<keyword evidence="2" id="KW-1185">Reference proteome</keyword>
<proteinExistence type="predicted"/>
<accession>A0A2P5E613</accession>
<dbReference type="PANTHER" id="PTHR32011:SF2">
    <property type="entry name" value="OS08G0472400 PROTEIN"/>
    <property type="match status" value="1"/>
</dbReference>
<dbReference type="STRING" id="63057.A0A2P5E613"/>
<dbReference type="EMBL" id="JXTC01000227">
    <property type="protein sequence ID" value="PON80984.1"/>
    <property type="molecule type" value="Genomic_DNA"/>
</dbReference>
<dbReference type="InParanoid" id="A0A2P5E613"/>
<evidence type="ECO:0000313" key="1">
    <source>
        <dbReference type="EMBL" id="PON80984.1"/>
    </source>
</evidence>
<dbReference type="PANTHER" id="PTHR32011">
    <property type="entry name" value="OS08G0472400 PROTEIN"/>
    <property type="match status" value="1"/>
</dbReference>
<reference evidence="2" key="1">
    <citation type="submission" date="2016-06" db="EMBL/GenBank/DDBJ databases">
        <title>Parallel loss of symbiosis genes in relatives of nitrogen-fixing non-legume Parasponia.</title>
        <authorList>
            <person name="Van Velzen R."/>
            <person name="Holmer R."/>
            <person name="Bu F."/>
            <person name="Rutten L."/>
            <person name="Van Zeijl A."/>
            <person name="Liu W."/>
            <person name="Santuari L."/>
            <person name="Cao Q."/>
            <person name="Sharma T."/>
            <person name="Shen D."/>
            <person name="Roswanjaya Y."/>
            <person name="Wardhani T."/>
            <person name="Kalhor M.S."/>
            <person name="Jansen J."/>
            <person name="Van den Hoogen J."/>
            <person name="Gungor B."/>
            <person name="Hartog M."/>
            <person name="Hontelez J."/>
            <person name="Verver J."/>
            <person name="Yang W.-C."/>
            <person name="Schijlen E."/>
            <person name="Repin R."/>
            <person name="Schilthuizen M."/>
            <person name="Schranz E."/>
            <person name="Heidstra R."/>
            <person name="Miyata K."/>
            <person name="Fedorova E."/>
            <person name="Kohlen W."/>
            <person name="Bisseling T."/>
            <person name="Smit S."/>
            <person name="Geurts R."/>
        </authorList>
    </citation>
    <scope>NUCLEOTIDE SEQUENCE [LARGE SCALE GENOMIC DNA]</scope>
    <source>
        <strain evidence="2">cv. RG33-2</strain>
    </source>
</reference>